<organism evidence="2 3">
    <name type="scientific">Candidatus Acidiferrum panamense</name>
    <dbReference type="NCBI Taxonomy" id="2741543"/>
    <lineage>
        <taxon>Bacteria</taxon>
        <taxon>Pseudomonadati</taxon>
        <taxon>Acidobacteriota</taxon>
        <taxon>Terriglobia</taxon>
        <taxon>Candidatus Acidiferrales</taxon>
        <taxon>Candidatus Acidiferrum</taxon>
    </lineage>
</organism>
<reference evidence="2" key="1">
    <citation type="submission" date="2020-06" db="EMBL/GenBank/DDBJ databases">
        <title>Legume-microbial interactions unlock mineral nutrients during tropical forest succession.</title>
        <authorList>
            <person name="Epihov D.Z."/>
        </authorList>
    </citation>
    <scope>NUCLEOTIDE SEQUENCE [LARGE SCALE GENOMIC DNA]</scope>
    <source>
        <strain evidence="2">Pan2503</strain>
    </source>
</reference>
<evidence type="ECO:0000313" key="2">
    <source>
        <dbReference type="EMBL" id="MBA0086020.1"/>
    </source>
</evidence>
<protein>
    <submittedName>
        <fullName evidence="2">DUF1738 domain-containing protein</fullName>
    </submittedName>
</protein>
<dbReference type="EMBL" id="JACDQQ010001314">
    <property type="protein sequence ID" value="MBA0086020.1"/>
    <property type="molecule type" value="Genomic_DNA"/>
</dbReference>
<sequence length="150" mass="16588">MEQGVAPWRRPWRTELPVNLVSGKPYRGLNVFLPGSQGYGSRYWLTFNQAARLGAQTFSGGEDMLDDNRQYGSSCRGGGQKRCASACGSKAIACHGSSGVSTWGAAVSQYSRRQTKRVRCYRLVGGSGFWGNANSQKYKRTLDDRRRPNP</sequence>
<comment type="caution">
    <text evidence="2">The sequence shown here is derived from an EMBL/GenBank/DDBJ whole genome shotgun (WGS) entry which is preliminary data.</text>
</comment>
<proteinExistence type="predicted"/>
<gene>
    <name evidence="2" type="ORF">HRJ53_13560</name>
</gene>
<dbReference type="InterPro" id="IPR013610">
    <property type="entry name" value="ArdC_N"/>
</dbReference>
<dbReference type="GO" id="GO:0003697">
    <property type="term" value="F:single-stranded DNA binding"/>
    <property type="evidence" value="ECO:0007669"/>
    <property type="project" value="InterPro"/>
</dbReference>
<dbReference type="AlphaFoldDB" id="A0A7V8NRU0"/>
<dbReference type="Proteomes" id="UP000567293">
    <property type="component" value="Unassembled WGS sequence"/>
</dbReference>
<feature type="domain" description="N-terminal" evidence="1">
    <location>
        <begin position="1"/>
        <end position="61"/>
    </location>
</feature>
<dbReference type="Pfam" id="PF08401">
    <property type="entry name" value="ArdcN"/>
    <property type="match status" value="1"/>
</dbReference>
<evidence type="ECO:0000259" key="1">
    <source>
        <dbReference type="Pfam" id="PF08401"/>
    </source>
</evidence>
<accession>A0A7V8NRU0</accession>
<evidence type="ECO:0000313" key="3">
    <source>
        <dbReference type="Proteomes" id="UP000567293"/>
    </source>
</evidence>
<keyword evidence="3" id="KW-1185">Reference proteome</keyword>
<name>A0A7V8NRU0_9BACT</name>